<dbReference type="Gene3D" id="3.30.1380.10">
    <property type="match status" value="1"/>
</dbReference>
<reference evidence="3 4" key="1">
    <citation type="submission" date="2017-03" db="EMBL/GenBank/DDBJ databases">
        <title>Genome analysis of Rhizobial strains effectives or ineffectives for nitrogen fixation isolated from bean seeds.</title>
        <authorList>
            <person name="Peralta H."/>
            <person name="Aguilar-Vera A."/>
            <person name="Mora Y."/>
            <person name="Vargas-Lagunas C."/>
            <person name="Girard L."/>
            <person name="Mora J."/>
        </authorList>
    </citation>
    <scope>NUCLEOTIDE SEQUENCE [LARGE SCALE GENOMIC DNA]</scope>
    <source>
        <strain evidence="3 4">CCGM3</strain>
    </source>
</reference>
<name>A0A370KHU4_9HYPH</name>
<proteinExistence type="predicted"/>
<dbReference type="InterPro" id="IPR036365">
    <property type="entry name" value="PGBD-like_sf"/>
</dbReference>
<organism evidence="3 4">
    <name type="scientific">Rhizobium grahamii</name>
    <dbReference type="NCBI Taxonomy" id="1120045"/>
    <lineage>
        <taxon>Bacteria</taxon>
        <taxon>Pseudomonadati</taxon>
        <taxon>Pseudomonadota</taxon>
        <taxon>Alphaproteobacteria</taxon>
        <taxon>Hyphomicrobiales</taxon>
        <taxon>Rhizobiaceae</taxon>
        <taxon>Rhizobium/Agrobacterium group</taxon>
        <taxon>Rhizobium</taxon>
    </lineage>
</organism>
<dbReference type="InterPro" id="IPR036366">
    <property type="entry name" value="PGBDSf"/>
</dbReference>
<dbReference type="SUPFAM" id="SSF55166">
    <property type="entry name" value="Hedgehog/DD-peptidase"/>
    <property type="match status" value="1"/>
</dbReference>
<dbReference type="OrthoDB" id="9799970at2"/>
<feature type="domain" description="Peptidase M15C" evidence="2">
    <location>
        <begin position="208"/>
        <end position="268"/>
    </location>
</feature>
<protein>
    <submittedName>
        <fullName evidence="3">Peptidoglycan-binding protein</fullName>
    </submittedName>
</protein>
<feature type="region of interest" description="Disordered" evidence="1">
    <location>
        <begin position="74"/>
        <end position="100"/>
    </location>
</feature>
<dbReference type="GO" id="GO:0008233">
    <property type="term" value="F:peptidase activity"/>
    <property type="evidence" value="ECO:0007669"/>
    <property type="project" value="InterPro"/>
</dbReference>
<dbReference type="Pfam" id="PF13539">
    <property type="entry name" value="Peptidase_M15_4"/>
    <property type="match status" value="1"/>
</dbReference>
<dbReference type="EMBL" id="NAAC01000033">
    <property type="protein sequence ID" value="RDJ05093.1"/>
    <property type="molecule type" value="Genomic_DNA"/>
</dbReference>
<sequence length="273" mass="30296">MTYILTVGAFGNDVRRLQEYLDVEVSASLTADGLCGGKTKEEVFRFRKKFGLPVAPAFDDQCFAVSETRVDIKPDFDPDPTKTGREWPKKKSGLSSPSASEMQSKCGAIEFVHNPVSGNPEHIKITNDFVAEHIATIDIPELRDCVVPLDPGVAKTDGRIHFHRRHAARLAKLFSDWREAGLTNRILTFDGSFNARLKRGSTKATLANLSNHSWGTAFDINAYWNPRKATPVLMGDRGCVRELVSIAHSNGFYWGGYFSIMDGMHFEVAAESL</sequence>
<evidence type="ECO:0000259" key="2">
    <source>
        <dbReference type="Pfam" id="PF13539"/>
    </source>
</evidence>
<dbReference type="SUPFAM" id="SSF47090">
    <property type="entry name" value="PGBD-like"/>
    <property type="match status" value="1"/>
</dbReference>
<dbReference type="AlphaFoldDB" id="A0A370KHU4"/>
<evidence type="ECO:0000313" key="4">
    <source>
        <dbReference type="Proteomes" id="UP000254939"/>
    </source>
</evidence>
<comment type="caution">
    <text evidence="3">The sequence shown here is derived from an EMBL/GenBank/DDBJ whole genome shotgun (WGS) entry which is preliminary data.</text>
</comment>
<dbReference type="InterPro" id="IPR039561">
    <property type="entry name" value="Peptidase_M15C"/>
</dbReference>
<gene>
    <name evidence="3" type="ORF">B5K06_26305</name>
</gene>
<evidence type="ECO:0000256" key="1">
    <source>
        <dbReference type="SAM" id="MobiDB-lite"/>
    </source>
</evidence>
<dbReference type="Gene3D" id="1.10.101.10">
    <property type="entry name" value="PGBD-like superfamily/PGBD"/>
    <property type="match status" value="1"/>
</dbReference>
<feature type="compositionally biased region" description="Basic and acidic residues" evidence="1">
    <location>
        <begin position="74"/>
        <end position="89"/>
    </location>
</feature>
<evidence type="ECO:0000313" key="3">
    <source>
        <dbReference type="EMBL" id="RDJ05093.1"/>
    </source>
</evidence>
<dbReference type="InterPro" id="IPR009045">
    <property type="entry name" value="Zn_M74/Hedgehog-like"/>
</dbReference>
<dbReference type="Proteomes" id="UP000254939">
    <property type="component" value="Unassembled WGS sequence"/>
</dbReference>
<accession>A0A370KHU4</accession>